<dbReference type="OrthoDB" id="1358136at2"/>
<dbReference type="STRING" id="1435349.PW52_12420"/>
<name>A0A0D7WAZ2_9FLAO</name>
<gene>
    <name evidence="3" type="ORF">PW52_12420</name>
</gene>
<dbReference type="RefSeq" id="WP_044633285.1">
    <property type="nucleotide sequence ID" value="NZ_JTDW01000010.1"/>
</dbReference>
<keyword evidence="1" id="KW-1133">Transmembrane helix</keyword>
<evidence type="ECO:0000256" key="1">
    <source>
        <dbReference type="SAM" id="Phobius"/>
    </source>
</evidence>
<feature type="transmembrane region" description="Helical" evidence="1">
    <location>
        <begin position="5"/>
        <end position="23"/>
    </location>
</feature>
<dbReference type="PATRIC" id="fig|1435349.4.peg.502"/>
<feature type="transmembrane region" description="Helical" evidence="1">
    <location>
        <begin position="50"/>
        <end position="69"/>
    </location>
</feature>
<dbReference type="InterPro" id="IPR006976">
    <property type="entry name" value="VanZ-like"/>
</dbReference>
<evidence type="ECO:0000259" key="2">
    <source>
        <dbReference type="Pfam" id="PF04892"/>
    </source>
</evidence>
<keyword evidence="4" id="KW-1185">Reference proteome</keyword>
<evidence type="ECO:0000313" key="4">
    <source>
        <dbReference type="Proteomes" id="UP000032578"/>
    </source>
</evidence>
<accession>A0A0D7WAZ2</accession>
<reference evidence="3 4" key="1">
    <citation type="submission" date="2014-11" db="EMBL/GenBank/DDBJ databases">
        <title>Tamlana sedimentorum sp. nov., isolated from shallow sand sediments of the Sea of Japan.</title>
        <authorList>
            <person name="Romanenko L.A."/>
        </authorList>
    </citation>
    <scope>NUCLEOTIDE SEQUENCE [LARGE SCALE GENOMIC DNA]</scope>
    <source>
        <strain evidence="3 4">JCM 19808</strain>
    </source>
</reference>
<evidence type="ECO:0000313" key="3">
    <source>
        <dbReference type="EMBL" id="KJD34907.1"/>
    </source>
</evidence>
<proteinExistence type="predicted"/>
<organism evidence="3 4">
    <name type="scientific">Neotamlana sedimentorum</name>
    <dbReference type="NCBI Taxonomy" id="1435349"/>
    <lineage>
        <taxon>Bacteria</taxon>
        <taxon>Pseudomonadati</taxon>
        <taxon>Bacteroidota</taxon>
        <taxon>Flavobacteriia</taxon>
        <taxon>Flavobacteriales</taxon>
        <taxon>Flavobacteriaceae</taxon>
        <taxon>Neotamlana</taxon>
    </lineage>
</organism>
<dbReference type="AlphaFoldDB" id="A0A0D7WAZ2"/>
<feature type="domain" description="VanZ-like" evidence="2">
    <location>
        <begin position="31"/>
        <end position="125"/>
    </location>
</feature>
<comment type="caution">
    <text evidence="3">The sequence shown here is derived from an EMBL/GenBank/DDBJ whole genome shotgun (WGS) entry which is preliminary data.</text>
</comment>
<sequence length="133" mass="15357">MRFLFWWGILIFGIVVVLYFSWIKSPRFEYNQWVPSFMAKWADKHENDNVRTAVPLVFLGLVTGSYLIYRKLGKNKWLICWLGLSALVVVAELGQLFLPLRSPDFKDVFWGALGAGLGLGVMFIIKPLFLKIK</sequence>
<feature type="transmembrane region" description="Helical" evidence="1">
    <location>
        <begin position="78"/>
        <end position="97"/>
    </location>
</feature>
<protein>
    <recommendedName>
        <fullName evidence="2">VanZ-like domain-containing protein</fullName>
    </recommendedName>
</protein>
<dbReference type="EMBL" id="JTDW01000010">
    <property type="protein sequence ID" value="KJD34907.1"/>
    <property type="molecule type" value="Genomic_DNA"/>
</dbReference>
<feature type="transmembrane region" description="Helical" evidence="1">
    <location>
        <begin position="109"/>
        <end position="129"/>
    </location>
</feature>
<keyword evidence="1" id="KW-0812">Transmembrane</keyword>
<dbReference type="Pfam" id="PF04892">
    <property type="entry name" value="VanZ"/>
    <property type="match status" value="1"/>
</dbReference>
<keyword evidence="1" id="KW-0472">Membrane</keyword>
<dbReference type="Proteomes" id="UP000032578">
    <property type="component" value="Unassembled WGS sequence"/>
</dbReference>